<gene>
    <name evidence="1" type="ORF">Desaf_2395</name>
</gene>
<keyword evidence="2" id="KW-1185">Reference proteome</keyword>
<reference evidence="1 2" key="1">
    <citation type="journal article" date="2011" name="J. Bacteriol.">
        <title>Genome sequence of the mercury-methylating and pleomorphic Desulfovibrio africanus Strain Walvis Bay.</title>
        <authorList>
            <person name="Brown S.D."/>
            <person name="Wall J.D."/>
            <person name="Kucken A.M."/>
            <person name="Gilmour C.C."/>
            <person name="Podar M."/>
            <person name="Brandt C.C."/>
            <person name="Teshima H."/>
            <person name="Detter J.C."/>
            <person name="Han C.S."/>
            <person name="Land M.L."/>
            <person name="Lucas S."/>
            <person name="Han J."/>
            <person name="Pennacchio L."/>
            <person name="Nolan M."/>
            <person name="Pitluck S."/>
            <person name="Woyke T."/>
            <person name="Goodwin L."/>
            <person name="Palumbo A.V."/>
            <person name="Elias D.A."/>
        </authorList>
    </citation>
    <scope>NUCLEOTIDE SEQUENCE [LARGE SCALE GENOMIC DNA]</scope>
    <source>
        <strain evidence="1 2">Walvis Bay</strain>
    </source>
</reference>
<dbReference type="STRING" id="690850.Desaf_2395"/>
<proteinExistence type="predicted"/>
<protein>
    <submittedName>
        <fullName evidence="1">Uncharacterized protein</fullName>
    </submittedName>
</protein>
<dbReference type="RefSeq" id="WP_014260421.1">
    <property type="nucleotide sequence ID" value="NC_016629.1"/>
</dbReference>
<sequence>MPPRTYDTIIDFDDVRLRHLIESGRRMLKVNDTLMCASLGKEHTIFGKDKAGEALEVALVNLCYAVVSGDWKLVGIAVAALELAIPCGKNDPPDLEE</sequence>
<dbReference type="EMBL" id="CP003221">
    <property type="protein sequence ID" value="EGJ50719.1"/>
    <property type="molecule type" value="Genomic_DNA"/>
</dbReference>
<evidence type="ECO:0000313" key="2">
    <source>
        <dbReference type="Proteomes" id="UP000007844"/>
    </source>
</evidence>
<dbReference type="KEGG" id="daf:Desaf_2395"/>
<dbReference type="Proteomes" id="UP000007844">
    <property type="component" value="Chromosome"/>
</dbReference>
<name>F3YYG5_DESAF</name>
<accession>F3YYG5</accession>
<evidence type="ECO:0000313" key="1">
    <source>
        <dbReference type="EMBL" id="EGJ50719.1"/>
    </source>
</evidence>
<organism evidence="1 2">
    <name type="scientific">Desulfocurvibacter africanus subsp. africanus str. Walvis Bay</name>
    <dbReference type="NCBI Taxonomy" id="690850"/>
    <lineage>
        <taxon>Bacteria</taxon>
        <taxon>Pseudomonadati</taxon>
        <taxon>Thermodesulfobacteriota</taxon>
        <taxon>Desulfovibrionia</taxon>
        <taxon>Desulfovibrionales</taxon>
        <taxon>Desulfovibrionaceae</taxon>
        <taxon>Desulfocurvibacter</taxon>
    </lineage>
</organism>
<dbReference type="HOGENOM" id="CLU_2342150_0_0_7"/>
<dbReference type="AlphaFoldDB" id="F3YYG5"/>